<dbReference type="EMBL" id="OZ034818">
    <property type="protein sequence ID" value="CAL1386209.1"/>
    <property type="molecule type" value="Genomic_DNA"/>
</dbReference>
<dbReference type="FunFam" id="1.10.510.10:FF:000312">
    <property type="entry name" value="Serine/threonine-protein kinase OXI1"/>
    <property type="match status" value="1"/>
</dbReference>
<keyword evidence="5" id="KW-0547">Nucleotide-binding</keyword>
<evidence type="ECO:0000313" key="13">
    <source>
        <dbReference type="Proteomes" id="UP001497516"/>
    </source>
</evidence>
<evidence type="ECO:0000256" key="3">
    <source>
        <dbReference type="ARBA" id="ARBA00022527"/>
    </source>
</evidence>
<accession>A0AAV2EJY1</accession>
<dbReference type="FunFam" id="1.10.510.10:FF:000294">
    <property type="entry name" value="Serine/threonine-protein kinase OXI1"/>
    <property type="match status" value="1"/>
</dbReference>
<keyword evidence="7" id="KW-0067">ATP-binding</keyword>
<proteinExistence type="inferred from homology"/>
<dbReference type="InterPro" id="IPR008271">
    <property type="entry name" value="Ser/Thr_kinase_AS"/>
</dbReference>
<dbReference type="SMART" id="SM00220">
    <property type="entry name" value="S_TKc"/>
    <property type="match status" value="1"/>
</dbReference>
<keyword evidence="6" id="KW-0418">Kinase</keyword>
<dbReference type="GO" id="GO:0005524">
    <property type="term" value="F:ATP binding"/>
    <property type="evidence" value="ECO:0007669"/>
    <property type="project" value="UniProtKB-KW"/>
</dbReference>
<evidence type="ECO:0000256" key="4">
    <source>
        <dbReference type="ARBA" id="ARBA00022679"/>
    </source>
</evidence>
<dbReference type="EC" id="2.7.11.1" evidence="2"/>
<dbReference type="GO" id="GO:0004674">
    <property type="term" value="F:protein serine/threonine kinase activity"/>
    <property type="evidence" value="ECO:0007669"/>
    <property type="project" value="UniProtKB-KW"/>
</dbReference>
<gene>
    <name evidence="12" type="ORF">LTRI10_LOCUS27291</name>
</gene>
<dbReference type="Proteomes" id="UP001497516">
    <property type="component" value="Chromosome 5"/>
</dbReference>
<dbReference type="PROSITE" id="PS50011">
    <property type="entry name" value="PROTEIN_KINASE_DOM"/>
    <property type="match status" value="1"/>
</dbReference>
<dbReference type="PANTHER" id="PTHR45637">
    <property type="entry name" value="FLIPPASE KINASE 1-RELATED"/>
    <property type="match status" value="1"/>
</dbReference>
<evidence type="ECO:0000313" key="12">
    <source>
        <dbReference type="EMBL" id="CAL1386209.1"/>
    </source>
</evidence>
<name>A0AAV2EJY1_9ROSI</name>
<evidence type="ECO:0000256" key="6">
    <source>
        <dbReference type="ARBA" id="ARBA00022777"/>
    </source>
</evidence>
<evidence type="ECO:0000256" key="9">
    <source>
        <dbReference type="ARBA" id="ARBA00048679"/>
    </source>
</evidence>
<feature type="region of interest" description="Disordered" evidence="10">
    <location>
        <begin position="1"/>
        <end position="26"/>
    </location>
</feature>
<keyword evidence="4" id="KW-0808">Transferase</keyword>
<feature type="domain" description="Protein kinase" evidence="11">
    <location>
        <begin position="118"/>
        <end position="418"/>
    </location>
</feature>
<dbReference type="Pfam" id="PF00069">
    <property type="entry name" value="Pkinase"/>
    <property type="match status" value="2"/>
</dbReference>
<organism evidence="12 13">
    <name type="scientific">Linum trigynum</name>
    <dbReference type="NCBI Taxonomy" id="586398"/>
    <lineage>
        <taxon>Eukaryota</taxon>
        <taxon>Viridiplantae</taxon>
        <taxon>Streptophyta</taxon>
        <taxon>Embryophyta</taxon>
        <taxon>Tracheophyta</taxon>
        <taxon>Spermatophyta</taxon>
        <taxon>Magnoliopsida</taxon>
        <taxon>eudicotyledons</taxon>
        <taxon>Gunneridae</taxon>
        <taxon>Pentapetalae</taxon>
        <taxon>rosids</taxon>
        <taxon>fabids</taxon>
        <taxon>Malpighiales</taxon>
        <taxon>Linaceae</taxon>
        <taxon>Linum</taxon>
    </lineage>
</organism>
<evidence type="ECO:0000256" key="1">
    <source>
        <dbReference type="ARBA" id="ARBA00009903"/>
    </source>
</evidence>
<evidence type="ECO:0000256" key="2">
    <source>
        <dbReference type="ARBA" id="ARBA00012513"/>
    </source>
</evidence>
<feature type="compositionally biased region" description="Low complexity" evidence="10">
    <location>
        <begin position="7"/>
        <end position="24"/>
    </location>
</feature>
<keyword evidence="13" id="KW-1185">Reference proteome</keyword>
<evidence type="ECO:0000259" key="11">
    <source>
        <dbReference type="PROSITE" id="PS50011"/>
    </source>
</evidence>
<evidence type="ECO:0000256" key="7">
    <source>
        <dbReference type="ARBA" id="ARBA00022840"/>
    </source>
</evidence>
<dbReference type="AlphaFoldDB" id="A0AAV2EJY1"/>
<dbReference type="SUPFAM" id="SSF56112">
    <property type="entry name" value="Protein kinase-like (PK-like)"/>
    <property type="match status" value="1"/>
</dbReference>
<dbReference type="InterPro" id="IPR000719">
    <property type="entry name" value="Prot_kinase_dom"/>
</dbReference>
<dbReference type="Gene3D" id="1.10.510.10">
    <property type="entry name" value="Transferase(Phosphotransferase) domain 1"/>
    <property type="match status" value="2"/>
</dbReference>
<comment type="similarity">
    <text evidence="1">Belongs to the protein kinase superfamily. AGC Ser/Thr protein kinase family.</text>
</comment>
<keyword evidence="3" id="KW-0723">Serine/threonine-protein kinase</keyword>
<dbReference type="InterPro" id="IPR011009">
    <property type="entry name" value="Kinase-like_dom_sf"/>
</dbReference>
<comment type="catalytic activity">
    <reaction evidence="8">
        <text>L-threonyl-[protein] + ATP = O-phospho-L-threonyl-[protein] + ADP + H(+)</text>
        <dbReference type="Rhea" id="RHEA:46608"/>
        <dbReference type="Rhea" id="RHEA-COMP:11060"/>
        <dbReference type="Rhea" id="RHEA-COMP:11605"/>
        <dbReference type="ChEBI" id="CHEBI:15378"/>
        <dbReference type="ChEBI" id="CHEBI:30013"/>
        <dbReference type="ChEBI" id="CHEBI:30616"/>
        <dbReference type="ChEBI" id="CHEBI:61977"/>
        <dbReference type="ChEBI" id="CHEBI:456216"/>
        <dbReference type="EC" id="2.7.11.1"/>
    </reaction>
</comment>
<sequence>MEEAQDNYYYYDHSSNNNGNNPSSPCDTDLDFSFNSTVTDRTFASSSARSSLARSSLTLSFNDRLSTTSSSAAAAAAATFSSYNSFDSLHHRRSDPQWSAIRTATNLSPDGRLHLSHLKLLRLLGAGNLGRVFLCKIRDSSDAASAQFALKVVDRDTLSKKKLSHVETEARILSLLDHPFLPTLYARIDVSHYTCLLIDYCSNGDLHSLLRKQPGNRLPLAAAKFFAAEVLVALEYLHALGIVYRDLKPENILLREDGHVMLSDFDLCFEADVDPTFRCDRVGPTRRRRSRKRRKGVVVEEMAAEFVAEPIAAVSSSCVGTHEYLSPELLSGNGHGNGVDWWAFGVLIYELLYGTTPFKGGSKESTLRNIASSKQVSFPPAEGMEEAEDLIRKLLVKDPRRRLGCSKGATDLKRHRFFEGIKWPLIRHYSPPELRGLAVNRANGSGSRGGHVMAVAPKNRRSWSLKGLVEHMFRRRKKRYSRLNSSSNHHHQANTNCNYYQYKVRVA</sequence>
<evidence type="ECO:0000256" key="8">
    <source>
        <dbReference type="ARBA" id="ARBA00047899"/>
    </source>
</evidence>
<dbReference type="Gene3D" id="3.30.200.20">
    <property type="entry name" value="Phosphorylase Kinase, domain 1"/>
    <property type="match status" value="1"/>
</dbReference>
<reference evidence="12 13" key="1">
    <citation type="submission" date="2024-04" db="EMBL/GenBank/DDBJ databases">
        <authorList>
            <person name="Fracassetti M."/>
        </authorList>
    </citation>
    <scope>NUCLEOTIDE SEQUENCE [LARGE SCALE GENOMIC DNA]</scope>
</reference>
<evidence type="ECO:0000256" key="5">
    <source>
        <dbReference type="ARBA" id="ARBA00022741"/>
    </source>
</evidence>
<evidence type="ECO:0000256" key="10">
    <source>
        <dbReference type="SAM" id="MobiDB-lite"/>
    </source>
</evidence>
<protein>
    <recommendedName>
        <fullName evidence="2">non-specific serine/threonine protein kinase</fullName>
        <ecNumber evidence="2">2.7.11.1</ecNumber>
    </recommendedName>
</protein>
<dbReference type="PROSITE" id="PS00108">
    <property type="entry name" value="PROTEIN_KINASE_ST"/>
    <property type="match status" value="1"/>
</dbReference>
<comment type="catalytic activity">
    <reaction evidence="9">
        <text>L-seryl-[protein] + ATP = O-phospho-L-seryl-[protein] + ADP + H(+)</text>
        <dbReference type="Rhea" id="RHEA:17989"/>
        <dbReference type="Rhea" id="RHEA-COMP:9863"/>
        <dbReference type="Rhea" id="RHEA-COMP:11604"/>
        <dbReference type="ChEBI" id="CHEBI:15378"/>
        <dbReference type="ChEBI" id="CHEBI:29999"/>
        <dbReference type="ChEBI" id="CHEBI:30616"/>
        <dbReference type="ChEBI" id="CHEBI:83421"/>
        <dbReference type="ChEBI" id="CHEBI:456216"/>
        <dbReference type="EC" id="2.7.11.1"/>
    </reaction>
</comment>